<evidence type="ECO:0000313" key="1">
    <source>
        <dbReference type="EMBL" id="GGK04550.1"/>
    </source>
</evidence>
<dbReference type="Proteomes" id="UP000660265">
    <property type="component" value="Unassembled WGS sequence"/>
</dbReference>
<evidence type="ECO:0000313" key="2">
    <source>
        <dbReference type="Proteomes" id="UP000660265"/>
    </source>
</evidence>
<dbReference type="Pfam" id="PF20226">
    <property type="entry name" value="DUF6585"/>
    <property type="match status" value="1"/>
</dbReference>
<comment type="caution">
    <text evidence="1">The sequence shown here is derived from an EMBL/GenBank/DDBJ whole genome shotgun (WGS) entry which is preliminary data.</text>
</comment>
<name>A0ABQ2EB52_9ACTN</name>
<dbReference type="InterPro" id="IPR046492">
    <property type="entry name" value="DUF6585"/>
</dbReference>
<organism evidence="1 2">
    <name type="scientific">Streptomyces camponoticapitis</name>
    <dbReference type="NCBI Taxonomy" id="1616125"/>
    <lineage>
        <taxon>Bacteria</taxon>
        <taxon>Bacillati</taxon>
        <taxon>Actinomycetota</taxon>
        <taxon>Actinomycetes</taxon>
        <taxon>Kitasatosporales</taxon>
        <taxon>Streptomycetaceae</taxon>
        <taxon>Streptomyces</taxon>
    </lineage>
</organism>
<protein>
    <submittedName>
        <fullName evidence="1">Uncharacterized protein</fullName>
    </submittedName>
</protein>
<keyword evidence="2" id="KW-1185">Reference proteome</keyword>
<accession>A0ABQ2EB52</accession>
<reference evidence="2" key="1">
    <citation type="journal article" date="2019" name="Int. J. Syst. Evol. Microbiol.">
        <title>The Global Catalogue of Microorganisms (GCM) 10K type strain sequencing project: providing services to taxonomists for standard genome sequencing and annotation.</title>
        <authorList>
            <consortium name="The Broad Institute Genomics Platform"/>
            <consortium name="The Broad Institute Genome Sequencing Center for Infectious Disease"/>
            <person name="Wu L."/>
            <person name="Ma J."/>
        </authorList>
    </citation>
    <scope>NUCLEOTIDE SEQUENCE [LARGE SCALE GENOMIC DNA]</scope>
    <source>
        <strain evidence="2">CGMCC 4.7275</strain>
    </source>
</reference>
<gene>
    <name evidence="1" type="ORF">GCM10011583_40410</name>
</gene>
<proteinExistence type="predicted"/>
<dbReference type="EMBL" id="BMMV01000012">
    <property type="protein sequence ID" value="GGK04550.1"/>
    <property type="molecule type" value="Genomic_DNA"/>
</dbReference>
<sequence>MLLARISAAAGLARLGRRRATYQAPRTTPGFWRAAAAGARRLLRSVGGRGMRPGARLDLYEHGLTLAVGGRIHVIRYDTTVVRRRRVPSPRGITRAHVLDDVDGEQIVLRCGDFGLPEVWGPVIRRAVTDAQMPPALAALERGERLVFGPVWITADEIGSRRTSLRWARVQRIEILNGSVAVRAAGRWQVWGTAGSGIPNLCVFRALAEHLAGAEEDDYY</sequence>